<feature type="region of interest" description="Disordered" evidence="1">
    <location>
        <begin position="189"/>
        <end position="226"/>
    </location>
</feature>
<dbReference type="AlphaFoldDB" id="A0A1I7ZV33"/>
<protein>
    <submittedName>
        <fullName evidence="3">Doublecortin domain-containing protein</fullName>
    </submittedName>
</protein>
<dbReference type="Proteomes" id="UP000095287">
    <property type="component" value="Unplaced"/>
</dbReference>
<dbReference type="WBParaSite" id="L893_g29873.t1">
    <property type="protein sequence ID" value="L893_g29873.t1"/>
    <property type="gene ID" value="L893_g29873"/>
</dbReference>
<reference evidence="3" key="1">
    <citation type="submission" date="2016-11" db="UniProtKB">
        <authorList>
            <consortium name="WormBaseParasite"/>
        </authorList>
    </citation>
    <scope>IDENTIFICATION</scope>
</reference>
<organism evidence="2 3">
    <name type="scientific">Steinernema glaseri</name>
    <dbReference type="NCBI Taxonomy" id="37863"/>
    <lineage>
        <taxon>Eukaryota</taxon>
        <taxon>Metazoa</taxon>
        <taxon>Ecdysozoa</taxon>
        <taxon>Nematoda</taxon>
        <taxon>Chromadorea</taxon>
        <taxon>Rhabditida</taxon>
        <taxon>Tylenchina</taxon>
        <taxon>Panagrolaimomorpha</taxon>
        <taxon>Strongyloidoidea</taxon>
        <taxon>Steinernematidae</taxon>
        <taxon>Steinernema</taxon>
    </lineage>
</organism>
<evidence type="ECO:0000256" key="1">
    <source>
        <dbReference type="SAM" id="MobiDB-lite"/>
    </source>
</evidence>
<name>A0A1I7ZV33_9BILA</name>
<feature type="compositionally biased region" description="Basic and acidic residues" evidence="1">
    <location>
        <begin position="216"/>
        <end position="226"/>
    </location>
</feature>
<evidence type="ECO:0000313" key="3">
    <source>
        <dbReference type="WBParaSite" id="L893_g29873.t1"/>
    </source>
</evidence>
<keyword evidence="2" id="KW-1185">Reference proteome</keyword>
<sequence>MEHPGCRSSNAASKKKIVTASVALQLQPPRHSLYRAPKTVFGLQQQNSEFRRLIAFNTNSFLQGCRQRSSNALELLPSTDSRPRDRQEMKSALQKCVSIGCKDGNVRYGDKEFGRFLKNPWVYALEKLLLRFGVPCANLYTEANTSTCIHVVSSFVPKQYLLYFRGETMDYKEHRYCGLGSKKKRIFPVMSTTRTDTDEEPDEPKVPDTGSDGGSDEPKVSDGAHL</sequence>
<evidence type="ECO:0000313" key="2">
    <source>
        <dbReference type="Proteomes" id="UP000095287"/>
    </source>
</evidence>
<proteinExistence type="predicted"/>
<accession>A0A1I7ZV33</accession>